<keyword evidence="4" id="KW-1185">Reference proteome</keyword>
<proteinExistence type="inferred from homology"/>
<gene>
    <name evidence="3" type="ORF">SAMN05444354_11869</name>
</gene>
<evidence type="ECO:0000313" key="3">
    <source>
        <dbReference type="EMBL" id="SEM53388.1"/>
    </source>
</evidence>
<comment type="similarity">
    <text evidence="1">Belongs to the amidase family.</text>
</comment>
<evidence type="ECO:0000313" key="4">
    <source>
        <dbReference type="Proteomes" id="UP000182719"/>
    </source>
</evidence>
<evidence type="ECO:0000256" key="1">
    <source>
        <dbReference type="ARBA" id="ARBA00009199"/>
    </source>
</evidence>
<dbReference type="InterPro" id="IPR036928">
    <property type="entry name" value="AS_sf"/>
</dbReference>
<dbReference type="InterPro" id="IPR000120">
    <property type="entry name" value="Amidase"/>
</dbReference>
<dbReference type="SUPFAM" id="SSF75304">
    <property type="entry name" value="Amidase signature (AS) enzymes"/>
    <property type="match status" value="1"/>
</dbReference>
<dbReference type="InterPro" id="IPR023631">
    <property type="entry name" value="Amidase_dom"/>
</dbReference>
<organism evidence="3 4">
    <name type="scientific">Stigmatella aurantiaca</name>
    <dbReference type="NCBI Taxonomy" id="41"/>
    <lineage>
        <taxon>Bacteria</taxon>
        <taxon>Pseudomonadati</taxon>
        <taxon>Myxococcota</taxon>
        <taxon>Myxococcia</taxon>
        <taxon>Myxococcales</taxon>
        <taxon>Cystobacterineae</taxon>
        <taxon>Archangiaceae</taxon>
        <taxon>Stigmatella</taxon>
    </lineage>
</organism>
<dbReference type="PROSITE" id="PS00571">
    <property type="entry name" value="AMIDASES"/>
    <property type="match status" value="1"/>
</dbReference>
<feature type="domain" description="Amidase" evidence="2">
    <location>
        <begin position="29"/>
        <end position="457"/>
    </location>
</feature>
<sequence length="479" mass="50902">MVPRMDAFASLDATAQADLVRRKDVHPRELVDAAIARIERLNPRLNAVIASRFEQAREEARGPLPEGPFRGVPFLIKDLLASFAGMPLTSGSRYLAGFVPPHDSELVARYKRAGLVILGKTNLPEFGILCTTEPRLFGPTRNPWNPDHTPGGSSGGAAAAVASGMVPFAHGGDGAGSLRIPAACCGLFGLKPSRGRMPMGPDVGDVMHGLVTEHALTRSVRDSAALLDATDGADVGAPYAAPPKARPYAQEVGAPPGTLRIAYTTRAHTGVPIDPECQAAVDQTVRRLTELGHTVVEGSLEVPGEELLAQHFIALWSAGVVLAIDGPSLLTGQESAPEHFEPLTWALYEMGRQQSVSQYLLAHHALQGYARAFAAKFADVDAWLLPTTAEPPPPLGTFDSPPEEPLTGLLRAAAFTPFTPLANLTGHPAMSVPLHWTAGHLPVGVQFVGRFGDEATLFRLASQLEAAFPWNSRLPALFA</sequence>
<evidence type="ECO:0000259" key="2">
    <source>
        <dbReference type="Pfam" id="PF01425"/>
    </source>
</evidence>
<dbReference type="Gene3D" id="3.90.1300.10">
    <property type="entry name" value="Amidase signature (AS) domain"/>
    <property type="match status" value="1"/>
</dbReference>
<name>A0A1H7Z746_STIAU</name>
<dbReference type="PANTHER" id="PTHR11895">
    <property type="entry name" value="TRANSAMIDASE"/>
    <property type="match status" value="1"/>
</dbReference>
<dbReference type="GO" id="GO:0003824">
    <property type="term" value="F:catalytic activity"/>
    <property type="evidence" value="ECO:0007669"/>
    <property type="project" value="InterPro"/>
</dbReference>
<protein>
    <submittedName>
        <fullName evidence="3">Amidase</fullName>
    </submittedName>
</protein>
<dbReference type="Proteomes" id="UP000182719">
    <property type="component" value="Unassembled WGS sequence"/>
</dbReference>
<dbReference type="AlphaFoldDB" id="A0A1H7Z746"/>
<dbReference type="RefSeq" id="WP_425442978.1">
    <property type="nucleotide sequence ID" value="NZ_FOAP01000018.1"/>
</dbReference>
<reference evidence="4" key="1">
    <citation type="submission" date="2016-10" db="EMBL/GenBank/DDBJ databases">
        <authorList>
            <person name="Varghese N."/>
            <person name="Submissions S."/>
        </authorList>
    </citation>
    <scope>NUCLEOTIDE SEQUENCE [LARGE SCALE GENOMIC DNA]</scope>
    <source>
        <strain evidence="4">DSM 17044</strain>
    </source>
</reference>
<dbReference type="InterPro" id="IPR020556">
    <property type="entry name" value="Amidase_CS"/>
</dbReference>
<dbReference type="PANTHER" id="PTHR11895:SF7">
    <property type="entry name" value="GLUTAMYL-TRNA(GLN) AMIDOTRANSFERASE SUBUNIT A, MITOCHONDRIAL"/>
    <property type="match status" value="1"/>
</dbReference>
<accession>A0A1H7Z746</accession>
<dbReference type="Pfam" id="PF01425">
    <property type="entry name" value="Amidase"/>
    <property type="match status" value="1"/>
</dbReference>
<dbReference type="EMBL" id="FOAP01000018">
    <property type="protein sequence ID" value="SEM53388.1"/>
    <property type="molecule type" value="Genomic_DNA"/>
</dbReference>